<dbReference type="InterPro" id="IPR034660">
    <property type="entry name" value="DinB/YfiT-like"/>
</dbReference>
<accession>A0ABR7JGQ9</accession>
<dbReference type="RefSeq" id="WP_166136923.1">
    <property type="nucleotide sequence ID" value="NZ_JAAOBY010000005.1"/>
</dbReference>
<comment type="caution">
    <text evidence="1">The sequence shown here is derived from an EMBL/GenBank/DDBJ whole genome shotgun (WGS) entry which is preliminary data.</text>
</comment>
<keyword evidence="2" id="KW-1185">Reference proteome</keyword>
<dbReference type="EMBL" id="JACRUM010000004">
    <property type="protein sequence ID" value="MBC5863441.1"/>
    <property type="molecule type" value="Genomic_DNA"/>
</dbReference>
<reference evidence="1 2" key="1">
    <citation type="submission" date="2020-08" db="EMBL/GenBank/DDBJ databases">
        <title>Description of novel Flavobacterium F-400 isolate.</title>
        <authorList>
            <person name="Saticioglu I."/>
            <person name="Duman M."/>
            <person name="Altun S."/>
        </authorList>
    </citation>
    <scope>NUCLEOTIDE SEQUENCE [LARGE SCALE GENOMIC DNA]</scope>
    <source>
        <strain evidence="1 2">F-400</strain>
    </source>
</reference>
<organism evidence="1 2">
    <name type="scientific">Flavobacterium turcicum</name>
    <dbReference type="NCBI Taxonomy" id="2764718"/>
    <lineage>
        <taxon>Bacteria</taxon>
        <taxon>Pseudomonadati</taxon>
        <taxon>Bacteroidota</taxon>
        <taxon>Flavobacteriia</taxon>
        <taxon>Flavobacteriales</taxon>
        <taxon>Flavobacteriaceae</taxon>
        <taxon>Flavobacterium</taxon>
    </lineage>
</organism>
<gene>
    <name evidence="1" type="ORF">H8R26_08405</name>
</gene>
<protein>
    <submittedName>
        <fullName evidence="1">DinB family protein</fullName>
    </submittedName>
</protein>
<dbReference type="Gene3D" id="1.20.120.450">
    <property type="entry name" value="dinb family like domain"/>
    <property type="match status" value="1"/>
</dbReference>
<dbReference type="SUPFAM" id="SSF109854">
    <property type="entry name" value="DinB/YfiT-like putative metalloenzymes"/>
    <property type="match status" value="1"/>
</dbReference>
<evidence type="ECO:0000313" key="2">
    <source>
        <dbReference type="Proteomes" id="UP000621670"/>
    </source>
</evidence>
<dbReference type="Proteomes" id="UP000621670">
    <property type="component" value="Unassembled WGS sequence"/>
</dbReference>
<sequence length="158" mass="18263">MERNQYLSNRLREVFLNGTWIANTNYQDQLKQTNWEEANLKTGNLNTIGNLTFHINYYLEGLLSAFNTGQLTIRDQFSYDDTPVTSAEDWDQRITQFLNNAEDFAAAVAQFNDAVFDEDFIDAKYGTYLRNIEGVIEHSYYHLGQIVLLKKLVASTTK</sequence>
<name>A0ABR7JGQ9_9FLAO</name>
<proteinExistence type="predicted"/>
<evidence type="ECO:0000313" key="1">
    <source>
        <dbReference type="EMBL" id="MBC5863441.1"/>
    </source>
</evidence>